<proteinExistence type="predicted"/>
<organism evidence="1 2">
    <name type="scientific">Hydnum rufescens UP504</name>
    <dbReference type="NCBI Taxonomy" id="1448309"/>
    <lineage>
        <taxon>Eukaryota</taxon>
        <taxon>Fungi</taxon>
        <taxon>Dikarya</taxon>
        <taxon>Basidiomycota</taxon>
        <taxon>Agaricomycotina</taxon>
        <taxon>Agaricomycetes</taxon>
        <taxon>Cantharellales</taxon>
        <taxon>Hydnaceae</taxon>
        <taxon>Hydnum</taxon>
    </lineage>
</organism>
<dbReference type="AlphaFoldDB" id="A0A9P6E1K8"/>
<gene>
    <name evidence="1" type="ORF">BS47DRAFT_1481942</name>
</gene>
<reference evidence="1" key="1">
    <citation type="journal article" date="2020" name="Nat. Commun.">
        <title>Large-scale genome sequencing of mycorrhizal fungi provides insights into the early evolution of symbiotic traits.</title>
        <authorList>
            <person name="Miyauchi S."/>
            <person name="Kiss E."/>
            <person name="Kuo A."/>
            <person name="Drula E."/>
            <person name="Kohler A."/>
            <person name="Sanchez-Garcia M."/>
            <person name="Morin E."/>
            <person name="Andreopoulos B."/>
            <person name="Barry K.W."/>
            <person name="Bonito G."/>
            <person name="Buee M."/>
            <person name="Carver A."/>
            <person name="Chen C."/>
            <person name="Cichocki N."/>
            <person name="Clum A."/>
            <person name="Culley D."/>
            <person name="Crous P.W."/>
            <person name="Fauchery L."/>
            <person name="Girlanda M."/>
            <person name="Hayes R.D."/>
            <person name="Keri Z."/>
            <person name="LaButti K."/>
            <person name="Lipzen A."/>
            <person name="Lombard V."/>
            <person name="Magnuson J."/>
            <person name="Maillard F."/>
            <person name="Murat C."/>
            <person name="Nolan M."/>
            <person name="Ohm R.A."/>
            <person name="Pangilinan J."/>
            <person name="Pereira M.F."/>
            <person name="Perotto S."/>
            <person name="Peter M."/>
            <person name="Pfister S."/>
            <person name="Riley R."/>
            <person name="Sitrit Y."/>
            <person name="Stielow J.B."/>
            <person name="Szollosi G."/>
            <person name="Zifcakova L."/>
            <person name="Stursova M."/>
            <person name="Spatafora J.W."/>
            <person name="Tedersoo L."/>
            <person name="Vaario L.M."/>
            <person name="Yamada A."/>
            <person name="Yan M."/>
            <person name="Wang P."/>
            <person name="Xu J."/>
            <person name="Bruns T."/>
            <person name="Baldrian P."/>
            <person name="Vilgalys R."/>
            <person name="Dunand C."/>
            <person name="Henrissat B."/>
            <person name="Grigoriev I.V."/>
            <person name="Hibbett D."/>
            <person name="Nagy L.G."/>
            <person name="Martin F.M."/>
        </authorList>
    </citation>
    <scope>NUCLEOTIDE SEQUENCE</scope>
    <source>
        <strain evidence="1">UP504</strain>
    </source>
</reference>
<sequence>MSASGGLSLTIDVEDKQFESLILIFKECSSRYGGCAYLSSWHYSKTMRWNRPNAPSVPRISLALSYLSRNHDPPGLVAYHQAPLLAHIFPRTQAIPSTVWRTVRPYWRHLSLSHFQHRDYGSQNTLDKDGFVVSAGSKDRLSIVSPKISFETPSLTEMTDEFLVLP</sequence>
<keyword evidence="2" id="KW-1185">Reference proteome</keyword>
<comment type="caution">
    <text evidence="1">The sequence shown here is derived from an EMBL/GenBank/DDBJ whole genome shotgun (WGS) entry which is preliminary data.</text>
</comment>
<accession>A0A9P6E1K8</accession>
<dbReference type="Proteomes" id="UP000886523">
    <property type="component" value="Unassembled WGS sequence"/>
</dbReference>
<name>A0A9P6E1K8_9AGAM</name>
<protein>
    <submittedName>
        <fullName evidence="1">Uncharacterized protein</fullName>
    </submittedName>
</protein>
<evidence type="ECO:0000313" key="2">
    <source>
        <dbReference type="Proteomes" id="UP000886523"/>
    </source>
</evidence>
<dbReference type="EMBL" id="MU128917">
    <property type="protein sequence ID" value="KAF9519458.1"/>
    <property type="molecule type" value="Genomic_DNA"/>
</dbReference>
<evidence type="ECO:0000313" key="1">
    <source>
        <dbReference type="EMBL" id="KAF9519458.1"/>
    </source>
</evidence>
<feature type="non-terminal residue" evidence="1">
    <location>
        <position position="166"/>
    </location>
</feature>